<dbReference type="EMBL" id="JBEHZE010000001">
    <property type="protein sequence ID" value="MEX6633765.1"/>
    <property type="molecule type" value="Genomic_DNA"/>
</dbReference>
<evidence type="ECO:0000256" key="1">
    <source>
        <dbReference type="ARBA" id="ARBA00022692"/>
    </source>
</evidence>
<feature type="domain" description="Major facilitator superfamily (MFS) profile" evidence="5">
    <location>
        <begin position="27"/>
        <end position="421"/>
    </location>
</feature>
<keyword evidence="2 4" id="KW-1133">Transmembrane helix</keyword>
<dbReference type="InterPro" id="IPR020846">
    <property type="entry name" value="MFS_dom"/>
</dbReference>
<evidence type="ECO:0000256" key="4">
    <source>
        <dbReference type="SAM" id="Phobius"/>
    </source>
</evidence>
<dbReference type="Proteomes" id="UP001560685">
    <property type="component" value="Unassembled WGS sequence"/>
</dbReference>
<feature type="transmembrane region" description="Helical" evidence="4">
    <location>
        <begin position="95"/>
        <end position="114"/>
    </location>
</feature>
<feature type="transmembrane region" description="Helical" evidence="4">
    <location>
        <begin position="369"/>
        <end position="390"/>
    </location>
</feature>
<dbReference type="RefSeq" id="WP_369313759.1">
    <property type="nucleotide sequence ID" value="NZ_JBEHZE010000001.1"/>
</dbReference>
<keyword evidence="7" id="KW-1185">Reference proteome</keyword>
<evidence type="ECO:0000313" key="6">
    <source>
        <dbReference type="EMBL" id="MEX6633765.1"/>
    </source>
</evidence>
<feature type="transmembrane region" description="Helical" evidence="4">
    <location>
        <begin position="68"/>
        <end position="88"/>
    </location>
</feature>
<proteinExistence type="predicted"/>
<organism evidence="6 7">
    <name type="scientific">Hyphococcus lacteus</name>
    <dbReference type="NCBI Taxonomy" id="3143536"/>
    <lineage>
        <taxon>Bacteria</taxon>
        <taxon>Pseudomonadati</taxon>
        <taxon>Pseudomonadota</taxon>
        <taxon>Alphaproteobacteria</taxon>
        <taxon>Parvularculales</taxon>
        <taxon>Parvularculaceae</taxon>
        <taxon>Hyphococcus</taxon>
    </lineage>
</organism>
<dbReference type="PANTHER" id="PTHR11360:SF284">
    <property type="entry name" value="EG:103B4.3 PROTEIN-RELATED"/>
    <property type="match status" value="1"/>
</dbReference>
<dbReference type="Pfam" id="PF07690">
    <property type="entry name" value="MFS_1"/>
    <property type="match status" value="1"/>
</dbReference>
<feature type="transmembrane region" description="Helical" evidence="4">
    <location>
        <begin position="155"/>
        <end position="174"/>
    </location>
</feature>
<dbReference type="InterPro" id="IPR036259">
    <property type="entry name" value="MFS_trans_sf"/>
</dbReference>
<feature type="transmembrane region" description="Helical" evidence="4">
    <location>
        <begin position="120"/>
        <end position="143"/>
    </location>
</feature>
<dbReference type="PROSITE" id="PS50850">
    <property type="entry name" value="MFS"/>
    <property type="match status" value="1"/>
</dbReference>
<dbReference type="PANTHER" id="PTHR11360">
    <property type="entry name" value="MONOCARBOXYLATE TRANSPORTER"/>
    <property type="match status" value="1"/>
</dbReference>
<keyword evidence="1 4" id="KW-0812">Transmembrane</keyword>
<name>A0ABV3Z4N0_9PROT</name>
<evidence type="ECO:0000313" key="7">
    <source>
        <dbReference type="Proteomes" id="UP001560685"/>
    </source>
</evidence>
<dbReference type="Gene3D" id="1.20.1250.20">
    <property type="entry name" value="MFS general substrate transporter like domains"/>
    <property type="match status" value="1"/>
</dbReference>
<evidence type="ECO:0000256" key="3">
    <source>
        <dbReference type="ARBA" id="ARBA00023136"/>
    </source>
</evidence>
<keyword evidence="3 4" id="KW-0472">Membrane</keyword>
<dbReference type="SUPFAM" id="SSF103473">
    <property type="entry name" value="MFS general substrate transporter"/>
    <property type="match status" value="1"/>
</dbReference>
<dbReference type="InterPro" id="IPR050327">
    <property type="entry name" value="Proton-linked_MCT"/>
</dbReference>
<feature type="transmembrane region" description="Helical" evidence="4">
    <location>
        <begin position="396"/>
        <end position="415"/>
    </location>
</feature>
<feature type="transmembrane region" description="Helical" evidence="4">
    <location>
        <begin position="186"/>
        <end position="206"/>
    </location>
</feature>
<protein>
    <submittedName>
        <fullName evidence="6">MFS transporter</fullName>
    </submittedName>
</protein>
<evidence type="ECO:0000259" key="5">
    <source>
        <dbReference type="PROSITE" id="PS50850"/>
    </source>
</evidence>
<evidence type="ECO:0000256" key="2">
    <source>
        <dbReference type="ARBA" id="ARBA00022989"/>
    </source>
</evidence>
<feature type="transmembrane region" description="Helical" evidence="4">
    <location>
        <begin position="245"/>
        <end position="262"/>
    </location>
</feature>
<feature type="transmembrane region" description="Helical" evidence="4">
    <location>
        <begin position="27"/>
        <end position="48"/>
    </location>
</feature>
<comment type="caution">
    <text evidence="6">The sequence shown here is derived from an EMBL/GenBank/DDBJ whole genome shotgun (WGS) entry which is preliminary data.</text>
</comment>
<dbReference type="InterPro" id="IPR011701">
    <property type="entry name" value="MFS"/>
</dbReference>
<feature type="transmembrane region" description="Helical" evidence="4">
    <location>
        <begin position="309"/>
        <end position="328"/>
    </location>
</feature>
<accession>A0ABV3Z4N0</accession>
<sequence>MSNKELNEAVVTGQVDSKSVLSLVRNWAGFLIVSLFFFHVTAGTFTSLGVVLPHMLGELGWNYSQAGVGFSLLALLVGLAAMVPAWIIKRWGIKTTFAAGGACLALGFVLLATASSLPQYFLGASLAGFGYPLCAIVPAVHYFTSTVDSKRRAAIIGAYFTIGGLGGVVGPMLATGVVEFLGDWRYHWWVLAVVTAVLTALAVLFVDDRKSAAVEAEEKAALSEQKTEDALHNWSFRDVIRTKEYYIIVFSMTLTLVCGLTMNSWAVAHMGALGVSATVAAGALSGHALVNSFSRGIGGLLANRIDPKWLLVSALLAEIVGMVALSVADNSFMIGLFAIAEGYGFGMCLFATTLLLVNYFGTANNPEVLGSMHFVTTLAMIGPVGAGFVADRTGTFSVVFVAYAVLLLAVLIAAVTMRKPKPPASSGVVNAPFIATDLQSEGG</sequence>
<feature type="transmembrane region" description="Helical" evidence="4">
    <location>
        <begin position="334"/>
        <end position="357"/>
    </location>
</feature>
<reference evidence="6 7" key="1">
    <citation type="submission" date="2024-05" db="EMBL/GenBank/DDBJ databases">
        <title>Three bacterial strains, DH-69, EH-24, and ECK-19 isolated from coastal sediments.</title>
        <authorList>
            <person name="Ye Y.-Q."/>
            <person name="Du Z.-J."/>
        </authorList>
    </citation>
    <scope>NUCLEOTIDE SEQUENCE [LARGE SCALE GENOMIC DNA]</scope>
    <source>
        <strain evidence="6 7">ECK-19</strain>
    </source>
</reference>
<gene>
    <name evidence="6" type="ORF">ABFZ84_09430</name>
</gene>